<protein>
    <submittedName>
        <fullName evidence="3">Uncharacterized protein</fullName>
    </submittedName>
</protein>
<evidence type="ECO:0000313" key="3">
    <source>
        <dbReference type="EMBL" id="KAH9834102.1"/>
    </source>
</evidence>
<evidence type="ECO:0000313" key="4">
    <source>
        <dbReference type="Proteomes" id="UP000814176"/>
    </source>
</evidence>
<reference evidence="3 4" key="1">
    <citation type="journal article" date="2021" name="Environ. Microbiol.">
        <title>Gene family expansions and transcriptome signatures uncover fungal adaptations to wood decay.</title>
        <authorList>
            <person name="Hage H."/>
            <person name="Miyauchi S."/>
            <person name="Viragh M."/>
            <person name="Drula E."/>
            <person name="Min B."/>
            <person name="Chaduli D."/>
            <person name="Navarro D."/>
            <person name="Favel A."/>
            <person name="Norest M."/>
            <person name="Lesage-Meessen L."/>
            <person name="Balint B."/>
            <person name="Merenyi Z."/>
            <person name="de Eugenio L."/>
            <person name="Morin E."/>
            <person name="Martinez A.T."/>
            <person name="Baldrian P."/>
            <person name="Stursova M."/>
            <person name="Martinez M.J."/>
            <person name="Novotny C."/>
            <person name="Magnuson J.K."/>
            <person name="Spatafora J.W."/>
            <person name="Maurice S."/>
            <person name="Pangilinan J."/>
            <person name="Andreopoulos W."/>
            <person name="LaButti K."/>
            <person name="Hundley H."/>
            <person name="Na H."/>
            <person name="Kuo A."/>
            <person name="Barry K."/>
            <person name="Lipzen A."/>
            <person name="Henrissat B."/>
            <person name="Riley R."/>
            <person name="Ahrendt S."/>
            <person name="Nagy L.G."/>
            <person name="Grigoriev I.V."/>
            <person name="Martin F."/>
            <person name="Rosso M.N."/>
        </authorList>
    </citation>
    <scope>NUCLEOTIDE SEQUENCE [LARGE SCALE GENOMIC DNA]</scope>
    <source>
        <strain evidence="3 4">CIRM-BRFM 1785</strain>
    </source>
</reference>
<dbReference type="GeneID" id="72009759"/>
<comment type="caution">
    <text evidence="3">The sequence shown here is derived from an EMBL/GenBank/DDBJ whole genome shotgun (WGS) entry which is preliminary data.</text>
</comment>
<feature type="chain" id="PRO_5047524220" evidence="2">
    <location>
        <begin position="27"/>
        <end position="145"/>
    </location>
</feature>
<dbReference type="Proteomes" id="UP000814176">
    <property type="component" value="Unassembled WGS sequence"/>
</dbReference>
<feature type="signal peptide" evidence="2">
    <location>
        <begin position="1"/>
        <end position="26"/>
    </location>
</feature>
<evidence type="ECO:0000256" key="1">
    <source>
        <dbReference type="SAM" id="MobiDB-lite"/>
    </source>
</evidence>
<feature type="region of interest" description="Disordered" evidence="1">
    <location>
        <begin position="95"/>
        <end position="145"/>
    </location>
</feature>
<accession>A0ABQ8KA94</accession>
<evidence type="ECO:0000256" key="2">
    <source>
        <dbReference type="SAM" id="SignalP"/>
    </source>
</evidence>
<dbReference type="EMBL" id="JADCUA010000016">
    <property type="protein sequence ID" value="KAH9834102.1"/>
    <property type="molecule type" value="Genomic_DNA"/>
</dbReference>
<feature type="compositionally biased region" description="Basic and acidic residues" evidence="1">
    <location>
        <begin position="116"/>
        <end position="127"/>
    </location>
</feature>
<dbReference type="RefSeq" id="XP_047776758.1">
    <property type="nucleotide sequence ID" value="XM_047929027.1"/>
</dbReference>
<keyword evidence="4" id="KW-1185">Reference proteome</keyword>
<sequence length="145" mass="15418">MVATFILTRTFAISALFVGAFDLAYAAPVPYGADVSFDPRNCRDGGCENEARNCRNGGCLRSFPVELVDFPDAPVVREEEHGSRSVMNEILERISSTPSDALADPNPGEASTVVEEASRSLDVKIREPVPAPVPTDGNCRGGGCS</sequence>
<keyword evidence="2" id="KW-0732">Signal</keyword>
<proteinExistence type="predicted"/>
<name>A0ABQ8KA94_9APHY</name>
<organism evidence="3 4">
    <name type="scientific">Rhodofomes roseus</name>
    <dbReference type="NCBI Taxonomy" id="34475"/>
    <lineage>
        <taxon>Eukaryota</taxon>
        <taxon>Fungi</taxon>
        <taxon>Dikarya</taxon>
        <taxon>Basidiomycota</taxon>
        <taxon>Agaricomycotina</taxon>
        <taxon>Agaricomycetes</taxon>
        <taxon>Polyporales</taxon>
        <taxon>Rhodofomes</taxon>
    </lineage>
</organism>
<gene>
    <name evidence="3" type="ORF">C8Q71DRAFT_909109</name>
</gene>